<name>A0A8J2ZGJ3_9RHOB</name>
<dbReference type="Proteomes" id="UP000617145">
    <property type="component" value="Unassembled WGS sequence"/>
</dbReference>
<gene>
    <name evidence="1" type="ORF">GCM10011415_02100</name>
</gene>
<comment type="caution">
    <text evidence="1">The sequence shown here is derived from an EMBL/GenBank/DDBJ whole genome shotgun (WGS) entry which is preliminary data.</text>
</comment>
<sequence length="43" mass="4557">MPACLAMTEAQGIPTSVAALLLPFWELGLLQAAARNRETEGKS</sequence>
<dbReference type="Pfam" id="PF24752">
    <property type="entry name" value="DUF7697"/>
    <property type="match status" value="1"/>
</dbReference>
<organism evidence="1 2">
    <name type="scientific">Salipiger pallidus</name>
    <dbReference type="NCBI Taxonomy" id="1775170"/>
    <lineage>
        <taxon>Bacteria</taxon>
        <taxon>Pseudomonadati</taxon>
        <taxon>Pseudomonadota</taxon>
        <taxon>Alphaproteobacteria</taxon>
        <taxon>Rhodobacterales</taxon>
        <taxon>Roseobacteraceae</taxon>
        <taxon>Salipiger</taxon>
    </lineage>
</organism>
<accession>A0A8J2ZGJ3</accession>
<dbReference type="RefSeq" id="WP_277874156.1">
    <property type="nucleotide sequence ID" value="NZ_BMJV01000001.1"/>
</dbReference>
<reference evidence="1" key="2">
    <citation type="submission" date="2020-09" db="EMBL/GenBank/DDBJ databases">
        <authorList>
            <person name="Sun Q."/>
            <person name="Zhou Y."/>
        </authorList>
    </citation>
    <scope>NUCLEOTIDE SEQUENCE</scope>
    <source>
        <strain evidence="1">CGMCC 1.15762</strain>
    </source>
</reference>
<evidence type="ECO:0000313" key="2">
    <source>
        <dbReference type="Proteomes" id="UP000617145"/>
    </source>
</evidence>
<reference evidence="1" key="1">
    <citation type="journal article" date="2014" name="Int. J. Syst. Evol. Microbiol.">
        <title>Complete genome sequence of Corynebacterium casei LMG S-19264T (=DSM 44701T), isolated from a smear-ripened cheese.</title>
        <authorList>
            <consortium name="US DOE Joint Genome Institute (JGI-PGF)"/>
            <person name="Walter F."/>
            <person name="Albersmeier A."/>
            <person name="Kalinowski J."/>
            <person name="Ruckert C."/>
        </authorList>
    </citation>
    <scope>NUCLEOTIDE SEQUENCE</scope>
    <source>
        <strain evidence="1">CGMCC 1.15762</strain>
    </source>
</reference>
<dbReference type="AlphaFoldDB" id="A0A8J2ZGJ3"/>
<protein>
    <submittedName>
        <fullName evidence="1">Uncharacterized protein</fullName>
    </submittedName>
</protein>
<proteinExistence type="predicted"/>
<evidence type="ECO:0000313" key="1">
    <source>
        <dbReference type="EMBL" id="GGG59754.1"/>
    </source>
</evidence>
<dbReference type="EMBL" id="BMJV01000001">
    <property type="protein sequence ID" value="GGG59754.1"/>
    <property type="molecule type" value="Genomic_DNA"/>
</dbReference>
<dbReference type="InterPro" id="IPR056114">
    <property type="entry name" value="DUF7697"/>
</dbReference>
<keyword evidence="2" id="KW-1185">Reference proteome</keyword>